<accession>A0A2P6V916</accession>
<dbReference type="AlphaFoldDB" id="A0A2P6V916"/>
<evidence type="ECO:0000313" key="2">
    <source>
        <dbReference type="Proteomes" id="UP000239649"/>
    </source>
</evidence>
<gene>
    <name evidence="1" type="ORF">C2E20_5968</name>
</gene>
<evidence type="ECO:0000313" key="1">
    <source>
        <dbReference type="EMBL" id="PSC70571.1"/>
    </source>
</evidence>
<dbReference type="Proteomes" id="UP000239649">
    <property type="component" value="Unassembled WGS sequence"/>
</dbReference>
<organism evidence="1 2">
    <name type="scientific">Micractinium conductrix</name>
    <dbReference type="NCBI Taxonomy" id="554055"/>
    <lineage>
        <taxon>Eukaryota</taxon>
        <taxon>Viridiplantae</taxon>
        <taxon>Chlorophyta</taxon>
        <taxon>core chlorophytes</taxon>
        <taxon>Trebouxiophyceae</taxon>
        <taxon>Chlorellales</taxon>
        <taxon>Chlorellaceae</taxon>
        <taxon>Chlorella clade</taxon>
        <taxon>Micractinium</taxon>
    </lineage>
</organism>
<protein>
    <submittedName>
        <fullName evidence="1">Oxidoreductase</fullName>
    </submittedName>
</protein>
<sequence length="143" mass="16274">MDLTSSQFQEAVLQRLDAVEQTVDRMQQVLHDTHIISISAYNTAARVHNSRPTEEVRTLLPLRREQPGGALGQLPPAGVFPAMHTDFWQLTVERLDQLAAFYGQAFREADATLEQRRPAFYQFIFGMNSASGPSSMRRRQQQQ</sequence>
<keyword evidence="2" id="KW-1185">Reference proteome</keyword>
<name>A0A2P6V916_9CHLO</name>
<dbReference type="EMBL" id="LHPF02000019">
    <property type="protein sequence ID" value="PSC70571.1"/>
    <property type="molecule type" value="Genomic_DNA"/>
</dbReference>
<reference evidence="1 2" key="1">
    <citation type="journal article" date="2018" name="Plant J.">
        <title>Genome sequences of Chlorella sorokiniana UTEX 1602 and Micractinium conductrix SAG 241.80: implications to maltose excretion by a green alga.</title>
        <authorList>
            <person name="Arriola M.B."/>
            <person name="Velmurugan N."/>
            <person name="Zhang Y."/>
            <person name="Plunkett M.H."/>
            <person name="Hondzo H."/>
            <person name="Barney B.M."/>
        </authorList>
    </citation>
    <scope>NUCLEOTIDE SEQUENCE [LARGE SCALE GENOMIC DNA]</scope>
    <source>
        <strain evidence="1 2">SAG 241.80</strain>
    </source>
</reference>
<comment type="caution">
    <text evidence="1">The sequence shown here is derived from an EMBL/GenBank/DDBJ whole genome shotgun (WGS) entry which is preliminary data.</text>
</comment>
<proteinExistence type="predicted"/>